<proteinExistence type="predicted"/>
<gene>
    <name evidence="2" type="ORF">AQJ64_01860</name>
</gene>
<comment type="caution">
    <text evidence="2">The sequence shown here is derived from an EMBL/GenBank/DDBJ whole genome shotgun (WGS) entry which is preliminary data.</text>
</comment>
<sequence length="93" mass="9763">MRPLRARYATRPSPPAAFPGNLTAVGGAPEGKHPHRHSPARRSEAPAATTLRGYADGLGSDASYPTVLDREFTSVTADRPVARAAAHHQGPNA</sequence>
<evidence type="ECO:0000313" key="3">
    <source>
        <dbReference type="Proteomes" id="UP000052982"/>
    </source>
</evidence>
<reference evidence="2 3" key="1">
    <citation type="submission" date="2015-10" db="EMBL/GenBank/DDBJ databases">
        <title>Draft genome sequence of Streptomyces griseoruber DSM 40281, type strain for the species Streptomyces griseoruber.</title>
        <authorList>
            <person name="Ruckert C."/>
            <person name="Winkler A."/>
            <person name="Kalinowski J."/>
            <person name="Kampfer P."/>
            <person name="Glaeser S."/>
        </authorList>
    </citation>
    <scope>NUCLEOTIDE SEQUENCE [LARGE SCALE GENOMIC DNA]</scope>
    <source>
        <strain evidence="2 3">DSM 40281</strain>
    </source>
</reference>
<dbReference type="AlphaFoldDB" id="A0A101TAB2"/>
<evidence type="ECO:0000313" key="2">
    <source>
        <dbReference type="EMBL" id="KUN88728.1"/>
    </source>
</evidence>
<accession>A0A101TAB2</accession>
<organism evidence="2 3">
    <name type="scientific">Streptomyces griseoruber</name>
    <dbReference type="NCBI Taxonomy" id="1943"/>
    <lineage>
        <taxon>Bacteria</taxon>
        <taxon>Bacillati</taxon>
        <taxon>Actinomycetota</taxon>
        <taxon>Actinomycetes</taxon>
        <taxon>Kitasatosporales</taxon>
        <taxon>Streptomycetaceae</taxon>
        <taxon>Streptomyces</taxon>
    </lineage>
</organism>
<dbReference type="Proteomes" id="UP000052982">
    <property type="component" value="Unassembled WGS sequence"/>
</dbReference>
<dbReference type="EMBL" id="LMWW01000002">
    <property type="protein sequence ID" value="KUN88728.1"/>
    <property type="molecule type" value="Genomic_DNA"/>
</dbReference>
<protein>
    <submittedName>
        <fullName evidence="2">Uncharacterized protein</fullName>
    </submittedName>
</protein>
<evidence type="ECO:0000256" key="1">
    <source>
        <dbReference type="SAM" id="MobiDB-lite"/>
    </source>
</evidence>
<feature type="region of interest" description="Disordered" evidence="1">
    <location>
        <begin position="1"/>
        <end position="47"/>
    </location>
</feature>
<name>A0A101TAB2_9ACTN</name>
<keyword evidence="3" id="KW-1185">Reference proteome</keyword>